<keyword evidence="3" id="KW-1185">Reference proteome</keyword>
<dbReference type="GeneTree" id="ENSGT00960000189449"/>
<sequence length="74" mass="8065">ALAVGTPWLWLSWCWALPGPDCIPAPQMSAEERFSPHMPEALRCDACQAIAFQVRGNIHQQPCTVPSASGCWDG</sequence>
<dbReference type="InParanoid" id="A0A803YS03"/>
<keyword evidence="1" id="KW-0732">Signal</keyword>
<organism evidence="2 3">
    <name type="scientific">Meleagris gallopavo</name>
    <name type="common">Wild turkey</name>
    <dbReference type="NCBI Taxonomy" id="9103"/>
    <lineage>
        <taxon>Eukaryota</taxon>
        <taxon>Metazoa</taxon>
        <taxon>Chordata</taxon>
        <taxon>Craniata</taxon>
        <taxon>Vertebrata</taxon>
        <taxon>Euteleostomi</taxon>
        <taxon>Archelosauria</taxon>
        <taxon>Archosauria</taxon>
        <taxon>Dinosauria</taxon>
        <taxon>Saurischia</taxon>
        <taxon>Theropoda</taxon>
        <taxon>Coelurosauria</taxon>
        <taxon>Aves</taxon>
        <taxon>Neognathae</taxon>
        <taxon>Galloanserae</taxon>
        <taxon>Galliformes</taxon>
        <taxon>Phasianidae</taxon>
        <taxon>Meleagridinae</taxon>
        <taxon>Meleagris</taxon>
    </lineage>
</organism>
<reference evidence="2 3" key="1">
    <citation type="journal article" date="2010" name="PLoS Biol.">
        <title>Multi-platform next-generation sequencing of the domestic turkey (Meleagris gallopavo): genome assembly and analysis.</title>
        <authorList>
            <person name="Dalloul R.A."/>
            <person name="Long J.A."/>
            <person name="Zimin A.V."/>
            <person name="Aslam L."/>
            <person name="Beal K."/>
            <person name="Blomberg L.A."/>
            <person name="Bouffard P."/>
            <person name="Burt D.W."/>
            <person name="Crasta O."/>
            <person name="Crooijmans R.P."/>
            <person name="Cooper K."/>
            <person name="Coulombe R.A."/>
            <person name="De S."/>
            <person name="Delany M.E."/>
            <person name="Dodgson J.B."/>
            <person name="Dong J.J."/>
            <person name="Evans C."/>
            <person name="Frederickson K.M."/>
            <person name="Flicek P."/>
            <person name="Florea L."/>
            <person name="Folkerts O."/>
            <person name="Groenen M.A."/>
            <person name="Harkins T.T."/>
            <person name="Herrero J."/>
            <person name="Hoffmann S."/>
            <person name="Megens H.J."/>
            <person name="Jiang A."/>
            <person name="de Jong P."/>
            <person name="Kaiser P."/>
            <person name="Kim H."/>
            <person name="Kim K.W."/>
            <person name="Kim S."/>
            <person name="Langenberger D."/>
            <person name="Lee M.K."/>
            <person name="Lee T."/>
            <person name="Mane S."/>
            <person name="Marcais G."/>
            <person name="Marz M."/>
            <person name="McElroy A.P."/>
            <person name="Modise T."/>
            <person name="Nefedov M."/>
            <person name="Notredame C."/>
            <person name="Paton I.R."/>
            <person name="Payne W.S."/>
            <person name="Pertea G."/>
            <person name="Prickett D."/>
            <person name="Puiu D."/>
            <person name="Qioa D."/>
            <person name="Raineri E."/>
            <person name="Ruffier M."/>
            <person name="Salzberg S.L."/>
            <person name="Schatz M.C."/>
            <person name="Scheuring C."/>
            <person name="Schmidt C.J."/>
            <person name="Schroeder S."/>
            <person name="Searle S.M."/>
            <person name="Smith E.J."/>
            <person name="Smith J."/>
            <person name="Sonstegard T.S."/>
            <person name="Stadler P.F."/>
            <person name="Tafer H."/>
            <person name="Tu Z.J."/>
            <person name="Van Tassell C.P."/>
            <person name="Vilella A.J."/>
            <person name="Williams K.P."/>
            <person name="Yorke J.A."/>
            <person name="Zhang L."/>
            <person name="Zhang H.B."/>
            <person name="Zhang X."/>
            <person name="Zhang Y."/>
            <person name="Reed K.M."/>
        </authorList>
    </citation>
    <scope>NUCLEOTIDE SEQUENCE [LARGE SCALE GENOMIC DNA]</scope>
</reference>
<protein>
    <submittedName>
        <fullName evidence="2">Uncharacterized protein</fullName>
    </submittedName>
</protein>
<feature type="chain" id="PRO_5032990711" evidence="1">
    <location>
        <begin position="17"/>
        <end position="74"/>
    </location>
</feature>
<dbReference type="AlphaFoldDB" id="A0A803YS03"/>
<evidence type="ECO:0000313" key="3">
    <source>
        <dbReference type="Proteomes" id="UP000001645"/>
    </source>
</evidence>
<evidence type="ECO:0000313" key="2">
    <source>
        <dbReference type="Ensembl" id="ENSMGAP00000034551.1"/>
    </source>
</evidence>
<reference evidence="2" key="2">
    <citation type="submission" date="2025-08" db="UniProtKB">
        <authorList>
            <consortium name="Ensembl"/>
        </authorList>
    </citation>
    <scope>IDENTIFICATION</scope>
</reference>
<name>A0A803YS03_MELGA</name>
<dbReference type="Ensembl" id="ENSMGAT00000033301.1">
    <property type="protein sequence ID" value="ENSMGAP00000034551.1"/>
    <property type="gene ID" value="ENSMGAG00000021399.1"/>
</dbReference>
<proteinExistence type="predicted"/>
<dbReference type="Proteomes" id="UP000001645">
    <property type="component" value="Chromosome 15"/>
</dbReference>
<accession>A0A803YS03</accession>
<feature type="signal peptide" evidence="1">
    <location>
        <begin position="1"/>
        <end position="16"/>
    </location>
</feature>
<reference evidence="2" key="3">
    <citation type="submission" date="2025-09" db="UniProtKB">
        <authorList>
            <consortium name="Ensembl"/>
        </authorList>
    </citation>
    <scope>IDENTIFICATION</scope>
</reference>
<evidence type="ECO:0000256" key="1">
    <source>
        <dbReference type="SAM" id="SignalP"/>
    </source>
</evidence>